<dbReference type="EMBL" id="JAHHHD010000019">
    <property type="protein sequence ID" value="MBW4660292.1"/>
    <property type="molecule type" value="Genomic_DNA"/>
</dbReference>
<evidence type="ECO:0000313" key="2">
    <source>
        <dbReference type="Proteomes" id="UP000757435"/>
    </source>
</evidence>
<gene>
    <name evidence="1" type="ORF">KME15_16575</name>
</gene>
<protein>
    <submittedName>
        <fullName evidence="1">Uncharacterized protein</fullName>
    </submittedName>
</protein>
<reference evidence="1" key="1">
    <citation type="submission" date="2021-05" db="EMBL/GenBank/DDBJ databases">
        <authorList>
            <person name="Pietrasiak N."/>
            <person name="Ward R."/>
            <person name="Stajich J.E."/>
            <person name="Kurbessoian T."/>
        </authorList>
    </citation>
    <scope>NUCLEOTIDE SEQUENCE</scope>
    <source>
        <strain evidence="1">UHER 2000/2452</strain>
    </source>
</reference>
<dbReference type="Proteomes" id="UP000757435">
    <property type="component" value="Unassembled WGS sequence"/>
</dbReference>
<organism evidence="1 2">
    <name type="scientific">Drouetiella hepatica Uher 2000/2452</name>
    <dbReference type="NCBI Taxonomy" id="904376"/>
    <lineage>
        <taxon>Bacteria</taxon>
        <taxon>Bacillati</taxon>
        <taxon>Cyanobacteriota</taxon>
        <taxon>Cyanophyceae</taxon>
        <taxon>Oculatellales</taxon>
        <taxon>Oculatellaceae</taxon>
        <taxon>Drouetiella</taxon>
    </lineage>
</organism>
<proteinExistence type="predicted"/>
<sequence length="177" mass="20201">MAKGIDENIVIREVRINYVFATPDNWNKVELACSELGWSKASILKQMIHGFMAVDGVFYARAGILDAEARGMKEEDYFRTLRDGSDEDLSRYIAGRPAFGKAPIDDIDLVPAIDENKHRYNIIGLSAYNYVLLRVAQIVDGGAMVQVVSRMIVKHLQDKWETNYQPQIDRDQRCKFL</sequence>
<name>A0A951UND4_9CYAN</name>
<comment type="caution">
    <text evidence="1">The sequence shown here is derived from an EMBL/GenBank/DDBJ whole genome shotgun (WGS) entry which is preliminary data.</text>
</comment>
<accession>A0A951UND4</accession>
<evidence type="ECO:0000313" key="1">
    <source>
        <dbReference type="EMBL" id="MBW4660292.1"/>
    </source>
</evidence>
<reference evidence="1" key="2">
    <citation type="journal article" date="2022" name="Microbiol. Resour. Announc.">
        <title>Metagenome Sequencing to Explore Phylogenomics of Terrestrial Cyanobacteria.</title>
        <authorList>
            <person name="Ward R.D."/>
            <person name="Stajich J.E."/>
            <person name="Johansen J.R."/>
            <person name="Huntemann M."/>
            <person name="Clum A."/>
            <person name="Foster B."/>
            <person name="Foster B."/>
            <person name="Roux S."/>
            <person name="Palaniappan K."/>
            <person name="Varghese N."/>
            <person name="Mukherjee S."/>
            <person name="Reddy T.B.K."/>
            <person name="Daum C."/>
            <person name="Copeland A."/>
            <person name="Chen I.A."/>
            <person name="Ivanova N.N."/>
            <person name="Kyrpides N.C."/>
            <person name="Shapiro N."/>
            <person name="Eloe-Fadrosh E.A."/>
            <person name="Pietrasiak N."/>
        </authorList>
    </citation>
    <scope>NUCLEOTIDE SEQUENCE</scope>
    <source>
        <strain evidence="1">UHER 2000/2452</strain>
    </source>
</reference>
<dbReference type="AlphaFoldDB" id="A0A951UND4"/>